<organism evidence="1 2">
    <name type="scientific">Marinobacter nauticus</name>
    <name type="common">Marinobacter hydrocarbonoclasticus</name>
    <name type="synonym">Marinobacter aquaeolei</name>
    <dbReference type="NCBI Taxonomy" id="2743"/>
    <lineage>
        <taxon>Bacteria</taxon>
        <taxon>Pseudomonadati</taxon>
        <taxon>Pseudomonadota</taxon>
        <taxon>Gammaproteobacteria</taxon>
        <taxon>Pseudomonadales</taxon>
        <taxon>Marinobacteraceae</taxon>
        <taxon>Marinobacter</taxon>
    </lineage>
</organism>
<evidence type="ECO:0000313" key="2">
    <source>
        <dbReference type="Proteomes" id="UP000253647"/>
    </source>
</evidence>
<name>A0A368X6M8_MARNT</name>
<proteinExistence type="predicted"/>
<dbReference type="AlphaFoldDB" id="A0A368X6M8"/>
<protein>
    <submittedName>
        <fullName evidence="1">Uncharacterized protein</fullName>
    </submittedName>
</protein>
<evidence type="ECO:0000313" key="1">
    <source>
        <dbReference type="EMBL" id="RCW62638.1"/>
    </source>
</evidence>
<accession>A0A368X6M8</accession>
<gene>
    <name evidence="1" type="ORF">DET61_12340</name>
</gene>
<dbReference type="Proteomes" id="UP000253647">
    <property type="component" value="Unassembled WGS sequence"/>
</dbReference>
<reference evidence="1 2" key="1">
    <citation type="submission" date="2018-07" db="EMBL/GenBank/DDBJ databases">
        <title>Freshwater and sediment microbial communities from various areas in North America, analyzing microbe dynamics in response to fracking.</title>
        <authorList>
            <person name="Lamendella R."/>
        </authorList>
    </citation>
    <scope>NUCLEOTIDE SEQUENCE [LARGE SCALE GENOMIC DNA]</scope>
    <source>
        <strain evidence="1 2">105B</strain>
    </source>
</reference>
<sequence>MSRTFILLLAIVLVPVSYVVGSAVMEPEPDFEINMSERMSDSEIAMATEWLQDFRDSCPTLFTKLKGHTSNASVEVWEAMPYRAEQYGWEKEVVFSVKISNDSRVASGHTVTYHISRNGTPGWLTQKSQGAEACGKNATSGSETFVGF</sequence>
<dbReference type="EMBL" id="QPJI01000023">
    <property type="protein sequence ID" value="RCW62638.1"/>
    <property type="molecule type" value="Genomic_DNA"/>
</dbReference>
<comment type="caution">
    <text evidence="1">The sequence shown here is derived from an EMBL/GenBank/DDBJ whole genome shotgun (WGS) entry which is preliminary data.</text>
</comment>
<dbReference type="RefSeq" id="WP_114435518.1">
    <property type="nucleotide sequence ID" value="NZ_QPJI01000023.1"/>
</dbReference>